<evidence type="ECO:0008006" key="5">
    <source>
        <dbReference type="Google" id="ProtNLM"/>
    </source>
</evidence>
<evidence type="ECO:0000256" key="1">
    <source>
        <dbReference type="SAM" id="MobiDB-lite"/>
    </source>
</evidence>
<evidence type="ECO:0000313" key="4">
    <source>
        <dbReference type="Proteomes" id="UP000054337"/>
    </source>
</evidence>
<dbReference type="AlphaFoldDB" id="W7E6K7"/>
<dbReference type="EMBL" id="KI968779">
    <property type="protein sequence ID" value="EUN23781.1"/>
    <property type="molecule type" value="Genomic_DNA"/>
</dbReference>
<name>W7E6K7_BIPV3</name>
<dbReference type="RefSeq" id="XP_014553355.1">
    <property type="nucleotide sequence ID" value="XM_014697869.1"/>
</dbReference>
<feature type="signal peptide" evidence="2">
    <location>
        <begin position="1"/>
        <end position="16"/>
    </location>
</feature>
<evidence type="ECO:0000313" key="3">
    <source>
        <dbReference type="EMBL" id="EUN23781.1"/>
    </source>
</evidence>
<accession>W7E6K7</accession>
<proteinExistence type="predicted"/>
<dbReference type="HOGENOM" id="CLU_1111214_0_0_1"/>
<dbReference type="Proteomes" id="UP000054337">
    <property type="component" value="Unassembled WGS sequence"/>
</dbReference>
<feature type="chain" id="PRO_5004891281" description="F-box domain-containing protein" evidence="2">
    <location>
        <begin position="17"/>
        <end position="290"/>
    </location>
</feature>
<organism evidence="3 4">
    <name type="scientific">Bipolaris victoriae (strain FI3)</name>
    <name type="common">Victoria blight of oats agent</name>
    <name type="synonym">Cochliobolus victoriae</name>
    <dbReference type="NCBI Taxonomy" id="930091"/>
    <lineage>
        <taxon>Eukaryota</taxon>
        <taxon>Fungi</taxon>
        <taxon>Dikarya</taxon>
        <taxon>Ascomycota</taxon>
        <taxon>Pezizomycotina</taxon>
        <taxon>Dothideomycetes</taxon>
        <taxon>Pleosporomycetidae</taxon>
        <taxon>Pleosporales</taxon>
        <taxon>Pleosporineae</taxon>
        <taxon>Pleosporaceae</taxon>
        <taxon>Bipolaris</taxon>
    </lineage>
</organism>
<reference evidence="3 4" key="1">
    <citation type="journal article" date="2013" name="PLoS Genet.">
        <title>Comparative genome structure, secondary metabolite, and effector coding capacity across Cochliobolus pathogens.</title>
        <authorList>
            <person name="Condon B.J."/>
            <person name="Leng Y."/>
            <person name="Wu D."/>
            <person name="Bushley K.E."/>
            <person name="Ohm R.A."/>
            <person name="Otillar R."/>
            <person name="Martin J."/>
            <person name="Schackwitz W."/>
            <person name="Grimwood J."/>
            <person name="MohdZainudin N."/>
            <person name="Xue C."/>
            <person name="Wang R."/>
            <person name="Manning V.A."/>
            <person name="Dhillon B."/>
            <person name="Tu Z.J."/>
            <person name="Steffenson B.J."/>
            <person name="Salamov A."/>
            <person name="Sun H."/>
            <person name="Lowry S."/>
            <person name="LaButti K."/>
            <person name="Han J."/>
            <person name="Copeland A."/>
            <person name="Lindquist E."/>
            <person name="Barry K."/>
            <person name="Schmutz J."/>
            <person name="Baker S.E."/>
            <person name="Ciuffetti L.M."/>
            <person name="Grigoriev I.V."/>
            <person name="Zhong S."/>
            <person name="Turgeon B.G."/>
        </authorList>
    </citation>
    <scope>NUCLEOTIDE SEQUENCE [LARGE SCALE GENOMIC DNA]</scope>
    <source>
        <strain evidence="3 4">FI3</strain>
    </source>
</reference>
<feature type="region of interest" description="Disordered" evidence="1">
    <location>
        <begin position="229"/>
        <end position="267"/>
    </location>
</feature>
<evidence type="ECO:0000256" key="2">
    <source>
        <dbReference type="SAM" id="SignalP"/>
    </source>
</evidence>
<dbReference type="GeneID" id="26252235"/>
<keyword evidence="2" id="KW-0732">Signal</keyword>
<gene>
    <name evidence="3" type="ORF">COCVIDRAFT_18716</name>
</gene>
<protein>
    <recommendedName>
        <fullName evidence="5">F-box domain-containing protein</fullName>
    </recommendedName>
</protein>
<keyword evidence="4" id="KW-1185">Reference proteome</keyword>
<feature type="compositionally biased region" description="Acidic residues" evidence="1">
    <location>
        <begin position="257"/>
        <end position="266"/>
    </location>
</feature>
<sequence length="290" mass="32894">MCLSLLSYVHLLCALASTWRLDPAQPSRLHHLGPWPIVATMSSLLPTTPPNTLPPLLRLASELHLAIISFLPSLKDATDEDDLALLQLRRTNRYFRDLVPPPTHDDLLSLELVLYEYPVYACKFCLCLRPRAKFAAAMLKGKTGTNGQARYKRFCADCGFDTTVVGRSQRYCRGSRAFVGGVDWVWCKHCNLVKKEEEADSVCPGLCKACYTMLGCKCNVKCGRLLRSRTPPQPEASTQPRWALPKSNAPRVRWDVSDTDSDEDDRTDVYDYWDPHFELAQQEDDDWRAL</sequence>